<reference evidence="6 7" key="1">
    <citation type="journal article" date="2020" name="Microorganisms">
        <title>Osmotic Adaptation and Compatible Solute Biosynthesis of Phototrophic Bacteria as Revealed from Genome Analyses.</title>
        <authorList>
            <person name="Imhoff J.F."/>
            <person name="Rahn T."/>
            <person name="Kunzel S."/>
            <person name="Keller A."/>
            <person name="Neulinger S.C."/>
        </authorList>
    </citation>
    <scope>NUCLEOTIDE SEQUENCE [LARGE SCALE GENOMIC DNA]</scope>
    <source>
        <strain evidence="6 7">DSM 15116</strain>
    </source>
</reference>
<evidence type="ECO:0000313" key="6">
    <source>
        <dbReference type="EMBL" id="MBK1725573.1"/>
    </source>
</evidence>
<protein>
    <recommendedName>
        <fullName evidence="1 4">Thymidylate synthase</fullName>
        <shortName evidence="4">TS</shortName>
        <shortName evidence="4">TSase</shortName>
        <ecNumber evidence="1 4">2.1.1.45</ecNumber>
    </recommendedName>
</protein>
<comment type="subunit">
    <text evidence="4">Homodimer.</text>
</comment>
<feature type="binding site" evidence="4">
    <location>
        <position position="293"/>
    </location>
    <ligand>
        <name>(6R)-5,10-methylene-5,6,7,8-tetrahydrofolate</name>
        <dbReference type="ChEBI" id="CHEBI:15636"/>
    </ligand>
</feature>
<feature type="binding site" description="in other chain" evidence="4">
    <location>
        <begin position="195"/>
        <end position="198"/>
    </location>
    <ligand>
        <name>dUMP</name>
        <dbReference type="ChEBI" id="CHEBI:246422"/>
        <note>ligand shared between dimeric partners</note>
    </ligand>
</feature>
<dbReference type="RefSeq" id="WP_200255849.1">
    <property type="nucleotide sequence ID" value="NZ_NRSH01000004.1"/>
</dbReference>
<dbReference type="CDD" id="cd00351">
    <property type="entry name" value="TS_Pyrimidine_HMase"/>
    <property type="match status" value="1"/>
</dbReference>
<feature type="binding site" evidence="4">
    <location>
        <position position="198"/>
    </location>
    <ligand>
        <name>(6R)-5,10-methylene-5,6,7,8-tetrahydrofolate</name>
        <dbReference type="ChEBI" id="CHEBI:15636"/>
    </ligand>
</feature>
<dbReference type="PANTHER" id="PTHR11548:SF1">
    <property type="entry name" value="THYMIDYLATE SYNTHASE 1"/>
    <property type="match status" value="1"/>
</dbReference>
<feature type="active site" description="Nucleophile" evidence="4">
    <location>
        <position position="154"/>
    </location>
</feature>
<dbReference type="InterPro" id="IPR023451">
    <property type="entry name" value="Thymidate_synth/dCMP_Mease_dom"/>
</dbReference>
<feature type="binding site" evidence="4">
    <location>
        <position position="51"/>
    </location>
    <ligand>
        <name>(6R)-5,10-methylene-5,6,7,8-tetrahydrofolate</name>
        <dbReference type="ChEBI" id="CHEBI:15636"/>
    </ligand>
</feature>
<dbReference type="EMBL" id="NRSH01000004">
    <property type="protein sequence ID" value="MBK1725573.1"/>
    <property type="molecule type" value="Genomic_DNA"/>
</dbReference>
<dbReference type="Proteomes" id="UP000738126">
    <property type="component" value="Unassembled WGS sequence"/>
</dbReference>
<evidence type="ECO:0000259" key="5">
    <source>
        <dbReference type="Pfam" id="PF00303"/>
    </source>
</evidence>
<comment type="caution">
    <text evidence="6">The sequence shown here is derived from an EMBL/GenBank/DDBJ whole genome shotgun (WGS) entry which is preliminary data.</text>
</comment>
<comment type="pathway">
    <text evidence="4">Pyrimidine metabolism; dTTP biosynthesis.</text>
</comment>
<sequence length="294" mass="33127">MRAYLDLFQQILERGADKGDRTGTGTLSLFGAQVRSDLKEGFPLLTTRKVNYRAAFEEMLWFLRGETNINTLPAKIWDSWADATGSLGPIYGAQWRGQSPNQPIDQIAQVMEGLRTHPDSRRHVVSAWIPADLPEEDRLPHENAREGRMALAPCHTLMQLYTRPLSQEERLSLMPGRDSGGSAPERGLSLQLYQRSADMPVGGAAFNCPQYAMLTHLIAFQLGMVADEFIHTIGDAHIYKNQIEGVKEQLAREPRPLPHLRITARRERIEDYTAEDLEVSDYNPHPAIKFPIAV</sequence>
<feature type="binding site" description="in other chain" evidence="4">
    <location>
        <position position="207"/>
    </location>
    <ligand>
        <name>dUMP</name>
        <dbReference type="ChEBI" id="CHEBI:246422"/>
        <note>ligand shared between dimeric partners</note>
    </ligand>
</feature>
<keyword evidence="4" id="KW-0963">Cytoplasm</keyword>
<dbReference type="Pfam" id="PF00303">
    <property type="entry name" value="Thymidylat_synt"/>
    <property type="match status" value="1"/>
</dbReference>
<comment type="catalytic activity">
    <reaction evidence="4">
        <text>dUMP + (6R)-5,10-methylene-5,6,7,8-tetrahydrofolate = 7,8-dihydrofolate + dTMP</text>
        <dbReference type="Rhea" id="RHEA:12104"/>
        <dbReference type="ChEBI" id="CHEBI:15636"/>
        <dbReference type="ChEBI" id="CHEBI:57451"/>
        <dbReference type="ChEBI" id="CHEBI:63528"/>
        <dbReference type="ChEBI" id="CHEBI:246422"/>
        <dbReference type="EC" id="2.1.1.45"/>
    </reaction>
</comment>
<keyword evidence="7" id="KW-1185">Reference proteome</keyword>
<name>A0ABS1E271_9GAMM</name>
<dbReference type="SUPFAM" id="SSF55831">
    <property type="entry name" value="Thymidylate synthase/dCMP hydroxymethylase"/>
    <property type="match status" value="1"/>
</dbReference>
<dbReference type="PANTHER" id="PTHR11548">
    <property type="entry name" value="THYMIDYLATE SYNTHASE 1"/>
    <property type="match status" value="1"/>
</dbReference>
<dbReference type="InterPro" id="IPR000398">
    <property type="entry name" value="Thymidylate_synthase"/>
</dbReference>
<feature type="domain" description="Thymidylate synthase/dCMP hydroxymethylase" evidence="5">
    <location>
        <begin position="3"/>
        <end position="294"/>
    </location>
</feature>
<feature type="binding site" description="in other chain" evidence="4">
    <location>
        <begin position="237"/>
        <end position="239"/>
    </location>
    <ligand>
        <name>dUMP</name>
        <dbReference type="ChEBI" id="CHEBI:246422"/>
        <note>ligand shared between dimeric partners</note>
    </ligand>
</feature>
<dbReference type="HAMAP" id="MF_00008">
    <property type="entry name" value="Thymidy_synth_bact"/>
    <property type="match status" value="1"/>
</dbReference>
<accession>A0ABS1E271</accession>
<evidence type="ECO:0000256" key="3">
    <source>
        <dbReference type="ARBA" id="ARBA00022679"/>
    </source>
</evidence>
<comment type="subcellular location">
    <subcellularLocation>
        <location evidence="4">Cytoplasm</location>
    </subcellularLocation>
</comment>
<keyword evidence="2 4" id="KW-0489">Methyltransferase</keyword>
<dbReference type="NCBIfam" id="TIGR03284">
    <property type="entry name" value="thym_sym"/>
    <property type="match status" value="1"/>
</dbReference>
<dbReference type="PRINTS" id="PR00108">
    <property type="entry name" value="THYMDSNTHASE"/>
</dbReference>
<evidence type="ECO:0000256" key="1">
    <source>
        <dbReference type="ARBA" id="ARBA00011947"/>
    </source>
</evidence>
<dbReference type="Gene3D" id="3.30.572.10">
    <property type="entry name" value="Thymidylate synthase/dCMP hydroxymethylase domain"/>
    <property type="match status" value="1"/>
</dbReference>
<gene>
    <name evidence="4 6" type="primary">thyA</name>
    <name evidence="6" type="ORF">CKO13_00730</name>
</gene>
<keyword evidence="4" id="KW-0545">Nucleotide biosynthesis</keyword>
<feature type="binding site" evidence="4">
    <location>
        <begin position="121"/>
        <end position="122"/>
    </location>
    <ligand>
        <name>dUMP</name>
        <dbReference type="ChEBI" id="CHEBI:246422"/>
        <note>ligand shared between dimeric partners</note>
    </ligand>
</feature>
<comment type="function">
    <text evidence="4">Catalyzes the reductive methylation of 2'-deoxyuridine-5'-monophosphate (dUMP) to 2'-deoxythymidine-5'-monophosphate (dTMP) while utilizing 5,10-methylenetetrahydrofolate (mTHF) as the methyl donor and reductant in the reaction, yielding dihydrofolate (DHF) as a by-product. This enzymatic reaction provides an intracellular de novo source of dTMP, an essential precursor for DNA biosynthesis.</text>
</comment>
<feature type="binding site" description="in other chain" evidence="4">
    <location>
        <position position="21"/>
    </location>
    <ligand>
        <name>dUMP</name>
        <dbReference type="ChEBI" id="CHEBI:246422"/>
        <note>ligand shared between dimeric partners</note>
    </ligand>
</feature>
<proteinExistence type="inferred from homology"/>
<dbReference type="InterPro" id="IPR045097">
    <property type="entry name" value="Thymidate_synth/dCMP_Mease"/>
</dbReference>
<keyword evidence="3 4" id="KW-0808">Transferase</keyword>
<dbReference type="EC" id="2.1.1.45" evidence="1 4"/>
<evidence type="ECO:0000256" key="4">
    <source>
        <dbReference type="HAMAP-Rule" id="MF_00008"/>
    </source>
</evidence>
<dbReference type="InterPro" id="IPR036926">
    <property type="entry name" value="Thymidate_synth/dCMP_Mease_sf"/>
</dbReference>
<organism evidence="6 7">
    <name type="scientific">Halorhodospira neutriphila</name>
    <dbReference type="NCBI Taxonomy" id="168379"/>
    <lineage>
        <taxon>Bacteria</taxon>
        <taxon>Pseudomonadati</taxon>
        <taxon>Pseudomonadota</taxon>
        <taxon>Gammaproteobacteria</taxon>
        <taxon>Chromatiales</taxon>
        <taxon>Ectothiorhodospiraceae</taxon>
        <taxon>Halorhodospira</taxon>
    </lineage>
</organism>
<evidence type="ECO:0000313" key="7">
    <source>
        <dbReference type="Proteomes" id="UP000738126"/>
    </source>
</evidence>
<comment type="similarity">
    <text evidence="4">Belongs to the thymidylate synthase family. Bacterial-type ThyA subfamily.</text>
</comment>
<evidence type="ECO:0000256" key="2">
    <source>
        <dbReference type="ARBA" id="ARBA00022603"/>
    </source>
</evidence>